<dbReference type="InterPro" id="IPR010982">
    <property type="entry name" value="Lambda_DNA-bd_dom_sf"/>
</dbReference>
<evidence type="ECO:0000313" key="2">
    <source>
        <dbReference type="EMBL" id="QPI48011.1"/>
    </source>
</evidence>
<feature type="domain" description="HTH cro/C1-type" evidence="1">
    <location>
        <begin position="58"/>
        <end position="97"/>
    </location>
</feature>
<evidence type="ECO:0000259" key="1">
    <source>
        <dbReference type="PROSITE" id="PS50943"/>
    </source>
</evidence>
<reference evidence="2 3" key="1">
    <citation type="submission" date="2020-11" db="EMBL/GenBank/DDBJ databases">
        <authorList>
            <person name="Sun Q."/>
        </authorList>
    </citation>
    <scope>NUCLEOTIDE SEQUENCE [LARGE SCALE GENOMIC DNA]</scope>
    <source>
        <strain evidence="2 3">P8398</strain>
    </source>
</reference>
<organism evidence="2 3">
    <name type="scientific">Massilia antarctica</name>
    <dbReference type="NCBI Taxonomy" id="2765360"/>
    <lineage>
        <taxon>Bacteria</taxon>
        <taxon>Pseudomonadati</taxon>
        <taxon>Pseudomonadota</taxon>
        <taxon>Betaproteobacteria</taxon>
        <taxon>Burkholderiales</taxon>
        <taxon>Oxalobacteraceae</taxon>
        <taxon>Telluria group</taxon>
        <taxon>Massilia</taxon>
    </lineage>
</organism>
<proteinExistence type="predicted"/>
<protein>
    <recommendedName>
        <fullName evidence="1">HTH cro/C1-type domain-containing protein</fullName>
    </recommendedName>
</protein>
<name>A0AA48W847_9BURK</name>
<keyword evidence="3" id="KW-1185">Reference proteome</keyword>
<evidence type="ECO:0000313" key="3">
    <source>
        <dbReference type="Proteomes" id="UP000662888"/>
    </source>
</evidence>
<dbReference type="Gene3D" id="1.10.260.40">
    <property type="entry name" value="lambda repressor-like DNA-binding domains"/>
    <property type="match status" value="1"/>
</dbReference>
<dbReference type="Proteomes" id="UP000662888">
    <property type="component" value="Chromosome"/>
</dbReference>
<dbReference type="RefSeq" id="WP_206087656.1">
    <property type="nucleotide sequence ID" value="NZ_CP065053.1"/>
</dbReference>
<dbReference type="PROSITE" id="PS50943">
    <property type="entry name" value="HTH_CROC1"/>
    <property type="match status" value="1"/>
</dbReference>
<dbReference type="EMBL" id="CP065053">
    <property type="protein sequence ID" value="QPI48011.1"/>
    <property type="molecule type" value="Genomic_DNA"/>
</dbReference>
<dbReference type="InterPro" id="IPR001387">
    <property type="entry name" value="Cro/C1-type_HTH"/>
</dbReference>
<gene>
    <name evidence="2" type="ORF">IV454_20925</name>
</gene>
<sequence>MIKQACAPTTAISLQYGMTTRIADQERVNFSDRLKTALLAAGVPVAPTPFMRAYNLRADGAAVTPHAVRKWLAGEAIPTHEKIVILAAWLGVHAAWLRFGDAENADTAAAGIPPVMLSGEHLAMMNDIVSLPASTQQILREIVDAFVRNHRAGHLRSDKQGRHQ</sequence>
<accession>A0AA48W847</accession>